<organism evidence="1 4">
    <name type="scientific">Methanococcus maripaludis</name>
    <name type="common">Methanococcus deltae</name>
    <dbReference type="NCBI Taxonomy" id="39152"/>
    <lineage>
        <taxon>Archaea</taxon>
        <taxon>Methanobacteriati</taxon>
        <taxon>Methanobacteriota</taxon>
        <taxon>Methanomada group</taxon>
        <taxon>Methanococci</taxon>
        <taxon>Methanococcales</taxon>
        <taxon>Methanococcaceae</taxon>
        <taxon>Methanococcus</taxon>
    </lineage>
</organism>
<dbReference type="Proteomes" id="UP000567099">
    <property type="component" value="Unassembled WGS sequence"/>
</dbReference>
<sequence length="119" mass="14322">MKNTIQRSFEIKDYRIPKTDFGDFWMTFETREKLKTKITYIPEHDGKFSASDVKSIVEEIISKSKYFKENLPENIKVEVLFKNLSEDCFNPTENNIPNFEFKEMDEISVLFYFIVDYYL</sequence>
<dbReference type="EMBL" id="JACDUO010000001">
    <property type="protein sequence ID" value="MBA2863703.1"/>
    <property type="molecule type" value="Genomic_DNA"/>
</dbReference>
<dbReference type="EMBL" id="JACHED010000001">
    <property type="protein sequence ID" value="MBB6496291.1"/>
    <property type="molecule type" value="Genomic_DNA"/>
</dbReference>
<evidence type="ECO:0000313" key="3">
    <source>
        <dbReference type="EMBL" id="MBB6496291.1"/>
    </source>
</evidence>
<proteinExistence type="predicted"/>
<evidence type="ECO:0000313" key="5">
    <source>
        <dbReference type="Proteomes" id="UP000567099"/>
    </source>
</evidence>
<dbReference type="Proteomes" id="UP000239462">
    <property type="component" value="Chromosome"/>
</dbReference>
<dbReference type="GeneID" id="36102905"/>
<dbReference type="EMBL" id="CP026606">
    <property type="protein sequence ID" value="AVB77193.1"/>
    <property type="molecule type" value="Genomic_DNA"/>
</dbReference>
<reference evidence="2 5" key="3">
    <citation type="submission" date="2020-07" db="EMBL/GenBank/DDBJ databases">
        <title>Genomic Encyclopedia of Type Strains, Phase IV (KMG-V): Genome sequencing to study the core and pangenomes of soil and plant-associated prokaryotes.</title>
        <authorList>
            <person name="Whitman W."/>
        </authorList>
    </citation>
    <scope>NUCLEOTIDE SEQUENCE [LARGE SCALE GENOMIC DNA]</scope>
    <source>
        <strain evidence="2 5">C13</strain>
        <strain evidence="3 6">D1</strain>
    </source>
</reference>
<dbReference type="AlphaFoldDB" id="A0A2L1CCZ4"/>
<evidence type="ECO:0000313" key="2">
    <source>
        <dbReference type="EMBL" id="MBA2863703.1"/>
    </source>
</evidence>
<dbReference type="RefSeq" id="WP_104838534.1">
    <property type="nucleotide sequence ID" value="NZ_CP026606.1"/>
</dbReference>
<evidence type="ECO:0000313" key="4">
    <source>
        <dbReference type="Proteomes" id="UP000239462"/>
    </source>
</evidence>
<gene>
    <name evidence="2" type="ORF">HNP94_000703</name>
    <name evidence="3" type="ORF">HNP96_000312</name>
    <name evidence="1" type="ORF">MMJJ_18230</name>
</gene>
<dbReference type="KEGG" id="mmad:MMJJ_18230"/>
<reference evidence="4" key="1">
    <citation type="journal article" date="2018" name="Genome Announc.">
        <title>Complete Genome Sequence of the Methanococcus maripaludis Type Strain JJ (DSM 2067), a Model for Selenoprotein Synthesis in Archaea.</title>
        <authorList>
            <person name="Poehlein A."/>
            <person name="Heym D."/>
            <person name="Quitzke V."/>
            <person name="Fersch J."/>
            <person name="Daniel R."/>
            <person name="Rother M."/>
        </authorList>
    </citation>
    <scope>NUCLEOTIDE SEQUENCE [LARGE SCALE GENOMIC DNA]</scope>
    <source>
        <strain evidence="4">DSM 2067</strain>
    </source>
</reference>
<evidence type="ECO:0000313" key="6">
    <source>
        <dbReference type="Proteomes" id="UP000590564"/>
    </source>
</evidence>
<name>A0A2L1CCZ4_METMI</name>
<evidence type="ECO:0000313" key="1">
    <source>
        <dbReference type="EMBL" id="AVB77193.1"/>
    </source>
</evidence>
<protein>
    <submittedName>
        <fullName evidence="1">Uncharacterized protein</fullName>
    </submittedName>
</protein>
<accession>A0A2L1CCZ4</accession>
<reference evidence="1" key="2">
    <citation type="submission" date="2018-02" db="EMBL/GenBank/DDBJ databases">
        <title>Complete genome sequence of the Methanococcus maripaludis type strain JJ (DSM 2067), a model for selenoprotein synthesis in Archaea.</title>
        <authorList>
            <person name="Poehlein A."/>
            <person name="Heym D."/>
            <person name="Quitzke V."/>
            <person name="Fersch J."/>
            <person name="Daniel R."/>
            <person name="Rother M."/>
        </authorList>
    </citation>
    <scope>NUCLEOTIDE SEQUENCE [LARGE SCALE GENOMIC DNA]</scope>
    <source>
        <strain evidence="1">DSM 2067</strain>
    </source>
</reference>
<dbReference type="Proteomes" id="UP000590564">
    <property type="component" value="Unassembled WGS sequence"/>
</dbReference>